<reference evidence="22 23" key="1">
    <citation type="submission" date="2017-08" db="EMBL/GenBank/DDBJ databases">
        <title>Complete Genome Sequence of Streptomyces formicae KY5, the formicamycin producer.</title>
        <authorList>
            <person name="Holmes N.A."/>
            <person name="Devine R."/>
            <person name="Qin Z."/>
            <person name="Seipke R.F."/>
            <person name="Wilkinson B."/>
            <person name="Hutchings M.I."/>
        </authorList>
    </citation>
    <scope>NUCLEOTIDE SEQUENCE [LARGE SCALE GENOMIC DNA]</scope>
    <source>
        <strain evidence="22 23">KY5</strain>
    </source>
</reference>
<evidence type="ECO:0000256" key="18">
    <source>
        <dbReference type="ARBA" id="ARBA00046982"/>
    </source>
</evidence>
<sequence length="329" mass="36599">MTAAVRSGNGDRHSGYDATWFAAAHSKNLKHQQIVNTVVCEKKVTLYRTADGVVHAINPVCPHLGASLGHGRVEGDNIRCPFHGLAFNPEGRCVEVPWGAPPIRPSVQHYRVHENNGFIYVWVSETEPAWTPLHLDRSPFTYAVTWEATISASPRDMVENAPDYQHFAALHTMEAPRRTAPTVFEKHVMSIRLNAAGFWVNYPTLASLNAEGTGLIHAHVTMPRTAFRLLEIVTQTPADQGTSVLRVATYANATTFLKGAARKGADRLVSHLAHWGATHQMKRDIFIWAHRVYPEHAHLTKGEEDIAALRRWMRQFDEAAPQPDPPPAA</sequence>
<dbReference type="SUPFAM" id="SSF55961">
    <property type="entry name" value="Bet v1-like"/>
    <property type="match status" value="1"/>
</dbReference>
<evidence type="ECO:0000256" key="15">
    <source>
        <dbReference type="ARBA" id="ARBA00025729"/>
    </source>
</evidence>
<dbReference type="AlphaFoldDB" id="A0A291QEY3"/>
<evidence type="ECO:0000256" key="13">
    <source>
        <dbReference type="ARBA" id="ARBA00023221"/>
    </source>
</evidence>
<dbReference type="GO" id="GO:0004497">
    <property type="term" value="F:monooxygenase activity"/>
    <property type="evidence" value="ECO:0007669"/>
    <property type="project" value="UniProtKB-ARBA"/>
</dbReference>
<dbReference type="GO" id="GO:0005737">
    <property type="term" value="C:cytoplasm"/>
    <property type="evidence" value="ECO:0007669"/>
    <property type="project" value="TreeGrafter"/>
</dbReference>
<keyword evidence="8" id="KW-1133">Transmembrane helix</keyword>
<evidence type="ECO:0000256" key="6">
    <source>
        <dbReference type="ARBA" id="ARBA00022723"/>
    </source>
</evidence>
<evidence type="ECO:0000256" key="12">
    <source>
        <dbReference type="ARBA" id="ARBA00023136"/>
    </source>
</evidence>
<dbReference type="EMBL" id="CP022685">
    <property type="protein sequence ID" value="ATL29995.1"/>
    <property type="molecule type" value="Genomic_DNA"/>
</dbReference>
<comment type="subcellular location">
    <subcellularLocation>
        <location evidence="2">Membrane</location>
    </subcellularLocation>
</comment>
<proteinExistence type="inferred from homology"/>
<keyword evidence="10" id="KW-0408">Iron</keyword>
<gene>
    <name evidence="22" type="ORF">KY5_4977</name>
</gene>
<comment type="pathway">
    <text evidence="3">Hormone biosynthesis.</text>
</comment>
<protein>
    <recommendedName>
        <fullName evidence="16">cholesterol 7-desaturase</fullName>
        <ecNumber evidence="16">1.14.19.21</ecNumber>
    </recommendedName>
    <alternativeName>
        <fullName evidence="17">Rieske-type oxygenase</fullName>
    </alternativeName>
</protein>
<keyword evidence="9 22" id="KW-0560">Oxidoreductase</keyword>
<evidence type="ECO:0000259" key="21">
    <source>
        <dbReference type="PROSITE" id="PS51296"/>
    </source>
</evidence>
<dbReference type="GO" id="GO:0046872">
    <property type="term" value="F:metal ion binding"/>
    <property type="evidence" value="ECO:0007669"/>
    <property type="project" value="UniProtKB-KW"/>
</dbReference>
<comment type="catalytic activity">
    <reaction evidence="19">
        <text>cholesterol + NADH + O2 + H(+) = 7-dehydrocholesterol + NAD(+) + 2 H2O</text>
        <dbReference type="Rhea" id="RHEA:51644"/>
        <dbReference type="ChEBI" id="CHEBI:15377"/>
        <dbReference type="ChEBI" id="CHEBI:15378"/>
        <dbReference type="ChEBI" id="CHEBI:15379"/>
        <dbReference type="ChEBI" id="CHEBI:16113"/>
        <dbReference type="ChEBI" id="CHEBI:17759"/>
        <dbReference type="ChEBI" id="CHEBI:57540"/>
        <dbReference type="ChEBI" id="CHEBI:57945"/>
        <dbReference type="EC" id="1.14.19.21"/>
    </reaction>
    <physiologicalReaction direction="left-to-right" evidence="19">
        <dbReference type="Rhea" id="RHEA:51645"/>
    </physiologicalReaction>
</comment>
<keyword evidence="6" id="KW-0479">Metal-binding</keyword>
<comment type="subunit">
    <text evidence="18">Homotrimer. The two-component system 3-ketosteroid-9-alpha-monooxygenase is composed of an oxygenase component KshA and a reductase component KshB.</text>
</comment>
<evidence type="ECO:0000256" key="2">
    <source>
        <dbReference type="ARBA" id="ARBA00004370"/>
    </source>
</evidence>
<dbReference type="GO" id="GO:0008203">
    <property type="term" value="P:cholesterol metabolic process"/>
    <property type="evidence" value="ECO:0007669"/>
    <property type="project" value="InterPro"/>
</dbReference>
<dbReference type="InterPro" id="IPR017941">
    <property type="entry name" value="Rieske_2Fe-2S"/>
</dbReference>
<keyword evidence="22" id="KW-0489">Methyltransferase</keyword>
<dbReference type="Pfam" id="PF00355">
    <property type="entry name" value="Rieske"/>
    <property type="match status" value="1"/>
</dbReference>
<evidence type="ECO:0000256" key="4">
    <source>
        <dbReference type="ARBA" id="ARBA00022692"/>
    </source>
</evidence>
<dbReference type="GO" id="GO:0051537">
    <property type="term" value="F:2 iron, 2 sulfur cluster binding"/>
    <property type="evidence" value="ECO:0007669"/>
    <property type="project" value="UniProtKB-KW"/>
</dbReference>
<evidence type="ECO:0000256" key="19">
    <source>
        <dbReference type="ARBA" id="ARBA00047853"/>
    </source>
</evidence>
<dbReference type="KEGG" id="sfk:KY5_4977"/>
<dbReference type="Gene3D" id="3.90.380.10">
    <property type="entry name" value="Naphthalene 1,2-dioxygenase Alpha Subunit, Chain A, domain 1"/>
    <property type="match status" value="1"/>
</dbReference>
<keyword evidence="5" id="KW-0001">2Fe-2S</keyword>
<keyword evidence="23" id="KW-1185">Reference proteome</keyword>
<evidence type="ECO:0000256" key="7">
    <source>
        <dbReference type="ARBA" id="ARBA00022963"/>
    </source>
</evidence>
<feature type="domain" description="Rieske" evidence="21">
    <location>
        <begin position="20"/>
        <end position="121"/>
    </location>
</feature>
<evidence type="ECO:0000313" key="22">
    <source>
        <dbReference type="EMBL" id="ATL29995.1"/>
    </source>
</evidence>
<evidence type="ECO:0000256" key="11">
    <source>
        <dbReference type="ARBA" id="ARBA00023014"/>
    </source>
</evidence>
<dbReference type="GO" id="GO:0170056">
    <property type="term" value="F:cholesterol 7-desaturase [NAD(P)H] activity"/>
    <property type="evidence" value="ECO:0007669"/>
    <property type="project" value="UniProtKB-EC"/>
</dbReference>
<dbReference type="PANTHER" id="PTHR21266:SF32">
    <property type="entry name" value="CHOLESTEROL 7-DESATURASE NVD"/>
    <property type="match status" value="1"/>
</dbReference>
<dbReference type="GO" id="GO:0008168">
    <property type="term" value="F:methyltransferase activity"/>
    <property type="evidence" value="ECO:0007669"/>
    <property type="project" value="UniProtKB-KW"/>
</dbReference>
<dbReference type="Pfam" id="PF19298">
    <property type="entry name" value="KshA_C"/>
    <property type="match status" value="1"/>
</dbReference>
<comment type="pathway">
    <text evidence="14">Steroid hormone biosynthesis; dafachronic acid biosynthesis.</text>
</comment>
<keyword evidence="11" id="KW-0411">Iron-sulfur</keyword>
<dbReference type="InterPro" id="IPR036922">
    <property type="entry name" value="Rieske_2Fe-2S_sf"/>
</dbReference>
<evidence type="ECO:0000256" key="9">
    <source>
        <dbReference type="ARBA" id="ARBA00023002"/>
    </source>
</evidence>
<dbReference type="RefSeq" id="WP_098244370.1">
    <property type="nucleotide sequence ID" value="NZ_CP022685.1"/>
</dbReference>
<dbReference type="SUPFAM" id="SSF50022">
    <property type="entry name" value="ISP domain"/>
    <property type="match status" value="1"/>
</dbReference>
<dbReference type="GO" id="GO:0016020">
    <property type="term" value="C:membrane"/>
    <property type="evidence" value="ECO:0007669"/>
    <property type="project" value="UniProtKB-SubCell"/>
</dbReference>
<evidence type="ECO:0000256" key="5">
    <source>
        <dbReference type="ARBA" id="ARBA00022714"/>
    </source>
</evidence>
<evidence type="ECO:0000256" key="17">
    <source>
        <dbReference type="ARBA" id="ARBA00030944"/>
    </source>
</evidence>
<keyword evidence="13" id="KW-0753">Steroid metabolism</keyword>
<accession>A0A291QEY3</accession>
<dbReference type="InterPro" id="IPR050584">
    <property type="entry name" value="Cholesterol_7-desaturase"/>
</dbReference>
<keyword evidence="12" id="KW-0472">Membrane</keyword>
<evidence type="ECO:0000256" key="16">
    <source>
        <dbReference type="ARBA" id="ARBA00026095"/>
    </source>
</evidence>
<evidence type="ECO:0000256" key="10">
    <source>
        <dbReference type="ARBA" id="ARBA00023004"/>
    </source>
</evidence>
<comment type="cofactor">
    <cofactor evidence="1">
        <name>Fe cation</name>
        <dbReference type="ChEBI" id="CHEBI:24875"/>
    </cofactor>
</comment>
<evidence type="ECO:0000256" key="8">
    <source>
        <dbReference type="ARBA" id="ARBA00022989"/>
    </source>
</evidence>
<comment type="catalytic activity">
    <reaction evidence="20">
        <text>cholesterol + NADPH + O2 + H(+) = 7-dehydrocholesterol + NADP(+) + 2 H2O</text>
        <dbReference type="Rhea" id="RHEA:45024"/>
        <dbReference type="ChEBI" id="CHEBI:15377"/>
        <dbReference type="ChEBI" id="CHEBI:15378"/>
        <dbReference type="ChEBI" id="CHEBI:15379"/>
        <dbReference type="ChEBI" id="CHEBI:16113"/>
        <dbReference type="ChEBI" id="CHEBI:17759"/>
        <dbReference type="ChEBI" id="CHEBI:57783"/>
        <dbReference type="ChEBI" id="CHEBI:58349"/>
        <dbReference type="EC" id="1.14.19.21"/>
    </reaction>
    <physiologicalReaction direction="left-to-right" evidence="20">
        <dbReference type="Rhea" id="RHEA:45025"/>
    </physiologicalReaction>
</comment>
<evidence type="ECO:0000256" key="3">
    <source>
        <dbReference type="ARBA" id="ARBA00004972"/>
    </source>
</evidence>
<keyword evidence="13" id="KW-0443">Lipid metabolism</keyword>
<dbReference type="Gene3D" id="2.102.10.10">
    <property type="entry name" value="Rieske [2Fe-2S] iron-sulphur domain"/>
    <property type="match status" value="1"/>
</dbReference>
<keyword evidence="22" id="KW-0808">Transferase</keyword>
<keyword evidence="7" id="KW-0442">Lipid degradation</keyword>
<dbReference type="EC" id="1.14.19.21" evidence="16"/>
<evidence type="ECO:0000313" key="23">
    <source>
        <dbReference type="Proteomes" id="UP000221011"/>
    </source>
</evidence>
<keyword evidence="4" id="KW-0812">Transmembrane</keyword>
<name>A0A291QEY3_9ACTN</name>
<organism evidence="22 23">
    <name type="scientific">Streptomyces formicae</name>
    <dbReference type="NCBI Taxonomy" id="1616117"/>
    <lineage>
        <taxon>Bacteria</taxon>
        <taxon>Bacillati</taxon>
        <taxon>Actinomycetota</taxon>
        <taxon>Actinomycetes</taxon>
        <taxon>Kitasatosporales</taxon>
        <taxon>Streptomycetaceae</taxon>
        <taxon>Streptomyces</taxon>
    </lineage>
</organism>
<evidence type="ECO:0000256" key="14">
    <source>
        <dbReference type="ARBA" id="ARBA00025712"/>
    </source>
</evidence>
<dbReference type="PANTHER" id="PTHR21266">
    <property type="entry name" value="IRON-SULFUR DOMAIN CONTAINING PROTEIN"/>
    <property type="match status" value="1"/>
</dbReference>
<dbReference type="GO" id="GO:0016042">
    <property type="term" value="P:lipid catabolic process"/>
    <property type="evidence" value="ECO:0007669"/>
    <property type="project" value="UniProtKB-KW"/>
</dbReference>
<comment type="similarity">
    <text evidence="15">Belongs to the cholesterol 7-desaturase family.</text>
</comment>
<dbReference type="PROSITE" id="PS51296">
    <property type="entry name" value="RIESKE"/>
    <property type="match status" value="1"/>
</dbReference>
<dbReference type="Proteomes" id="UP000221011">
    <property type="component" value="Chromosome"/>
</dbReference>
<evidence type="ECO:0000256" key="20">
    <source>
        <dbReference type="ARBA" id="ARBA00049548"/>
    </source>
</evidence>
<dbReference type="GO" id="GO:0032259">
    <property type="term" value="P:methylation"/>
    <property type="evidence" value="ECO:0007669"/>
    <property type="project" value="UniProtKB-KW"/>
</dbReference>
<dbReference type="InterPro" id="IPR045605">
    <property type="entry name" value="KshA-like_C"/>
</dbReference>
<evidence type="ECO:0000256" key="1">
    <source>
        <dbReference type="ARBA" id="ARBA00001962"/>
    </source>
</evidence>